<keyword evidence="1" id="KW-0732">Signal</keyword>
<name>A0A7U8GSC7_NEPCE</name>
<dbReference type="EMBL" id="AAOW01000012">
    <property type="protein sequence ID" value="EAR60940.1"/>
    <property type="molecule type" value="Genomic_DNA"/>
</dbReference>
<dbReference type="Pfam" id="PF03625">
    <property type="entry name" value="DUF302"/>
    <property type="match status" value="1"/>
</dbReference>
<keyword evidence="4" id="KW-1185">Reference proteome</keyword>
<reference evidence="3 4" key="1">
    <citation type="submission" date="2006-02" db="EMBL/GenBank/DDBJ databases">
        <authorList>
            <person name="Pinhassi J."/>
            <person name="Pedros-Alio C."/>
            <person name="Ferriera S."/>
            <person name="Johnson J."/>
            <person name="Kravitz S."/>
            <person name="Halpern A."/>
            <person name="Remington K."/>
            <person name="Beeson K."/>
            <person name="Tran B."/>
            <person name="Rogers Y.-H."/>
            <person name="Friedman R."/>
            <person name="Venter J.C."/>
        </authorList>
    </citation>
    <scope>NUCLEOTIDE SEQUENCE [LARGE SCALE GENOMIC DNA]</scope>
    <source>
        <strain evidence="3 4">MED92</strain>
    </source>
</reference>
<dbReference type="Proteomes" id="UP000002171">
    <property type="component" value="Unassembled WGS sequence"/>
</dbReference>
<evidence type="ECO:0000313" key="3">
    <source>
        <dbReference type="EMBL" id="EAR60940.1"/>
    </source>
</evidence>
<evidence type="ECO:0000313" key="4">
    <source>
        <dbReference type="Proteomes" id="UP000002171"/>
    </source>
</evidence>
<sequence length="156" mass="17716">MNRLIRSLLGGLILLFCFAVHASPVAKITMKGAFEDHYDWVSQSLEEHRFYVILEPNIGRSLSNFKERWGEDYNRNGYEEIRSLVFCNPWYVNQVVNKDPEMAALCPLSVTLLHKGGTTDVLLLRPSQLKPNSPAQAILEELETDIMKALNAAQKP</sequence>
<dbReference type="RefSeq" id="WP_007022426.1">
    <property type="nucleotide sequence ID" value="NZ_CH724127.1"/>
</dbReference>
<protein>
    <recommendedName>
        <fullName evidence="2">DUF302 domain-containing protein</fullName>
    </recommendedName>
</protein>
<proteinExistence type="predicted"/>
<gene>
    <name evidence="3" type="ORF">MED92_02036</name>
</gene>
<feature type="chain" id="PRO_5031460610" description="DUF302 domain-containing protein" evidence="1">
    <location>
        <begin position="23"/>
        <end position="156"/>
    </location>
</feature>
<feature type="domain" description="DUF302" evidence="2">
    <location>
        <begin position="79"/>
        <end position="126"/>
    </location>
</feature>
<dbReference type="InterPro" id="IPR035923">
    <property type="entry name" value="TT1751-like_sf"/>
</dbReference>
<dbReference type="OrthoDB" id="5801820at2"/>
<dbReference type="Gene3D" id="3.30.310.70">
    <property type="entry name" value="TT1751-like domain"/>
    <property type="match status" value="1"/>
</dbReference>
<organism evidence="3 4">
    <name type="scientific">Neptuniibacter caesariensis</name>
    <dbReference type="NCBI Taxonomy" id="207954"/>
    <lineage>
        <taxon>Bacteria</taxon>
        <taxon>Pseudomonadati</taxon>
        <taxon>Pseudomonadota</taxon>
        <taxon>Gammaproteobacteria</taxon>
        <taxon>Oceanospirillales</taxon>
        <taxon>Oceanospirillaceae</taxon>
        <taxon>Neptuniibacter</taxon>
    </lineage>
</organism>
<dbReference type="AlphaFoldDB" id="A0A7U8GSC7"/>
<evidence type="ECO:0000256" key="1">
    <source>
        <dbReference type="SAM" id="SignalP"/>
    </source>
</evidence>
<comment type="caution">
    <text evidence="3">The sequence shown here is derived from an EMBL/GenBank/DDBJ whole genome shotgun (WGS) entry which is preliminary data.</text>
</comment>
<evidence type="ECO:0000259" key="2">
    <source>
        <dbReference type="Pfam" id="PF03625"/>
    </source>
</evidence>
<feature type="signal peptide" evidence="1">
    <location>
        <begin position="1"/>
        <end position="22"/>
    </location>
</feature>
<dbReference type="InterPro" id="IPR005180">
    <property type="entry name" value="DUF302"/>
</dbReference>
<dbReference type="SUPFAM" id="SSF103247">
    <property type="entry name" value="TT1751-like"/>
    <property type="match status" value="1"/>
</dbReference>
<accession>A0A7U8GSC7</accession>